<evidence type="ECO:0000259" key="6">
    <source>
        <dbReference type="PROSITE" id="PS50977"/>
    </source>
</evidence>
<dbReference type="Gene3D" id="1.10.357.10">
    <property type="entry name" value="Tetracycline Repressor, domain 2"/>
    <property type="match status" value="1"/>
</dbReference>
<reference evidence="7 8" key="1">
    <citation type="submission" date="2018-03" db="EMBL/GenBank/DDBJ databases">
        <title>Defining the species Micromonospora saelicesensis and Micromonospora noduli under the framework of genomics.</title>
        <authorList>
            <person name="Riesco R."/>
            <person name="Trujillo M.E."/>
        </authorList>
    </citation>
    <scope>NUCLEOTIDE SEQUENCE [LARGE SCALE GENOMIC DNA]</scope>
    <source>
        <strain evidence="7 8">MED15</strain>
    </source>
</reference>
<dbReference type="Gene3D" id="1.10.10.60">
    <property type="entry name" value="Homeodomain-like"/>
    <property type="match status" value="1"/>
</dbReference>
<evidence type="ECO:0000256" key="1">
    <source>
        <dbReference type="ARBA" id="ARBA00023015"/>
    </source>
</evidence>
<dbReference type="RefSeq" id="WP_112734549.1">
    <property type="nucleotide sequence ID" value="NZ_PYAC01000001.1"/>
</dbReference>
<dbReference type="EMBL" id="PYAC01000001">
    <property type="protein sequence ID" value="RAO24364.1"/>
    <property type="molecule type" value="Genomic_DNA"/>
</dbReference>
<dbReference type="InterPro" id="IPR009057">
    <property type="entry name" value="Homeodomain-like_sf"/>
</dbReference>
<feature type="compositionally biased region" description="Low complexity" evidence="5">
    <location>
        <begin position="189"/>
        <end position="227"/>
    </location>
</feature>
<proteinExistence type="predicted"/>
<evidence type="ECO:0000256" key="5">
    <source>
        <dbReference type="SAM" id="MobiDB-lite"/>
    </source>
</evidence>
<dbReference type="PANTHER" id="PTHR30055:SF234">
    <property type="entry name" value="HTH-TYPE TRANSCRIPTIONAL REGULATOR BETI"/>
    <property type="match status" value="1"/>
</dbReference>
<dbReference type="InterPro" id="IPR001647">
    <property type="entry name" value="HTH_TetR"/>
</dbReference>
<dbReference type="PANTHER" id="PTHR30055">
    <property type="entry name" value="HTH-TYPE TRANSCRIPTIONAL REGULATOR RUTR"/>
    <property type="match status" value="1"/>
</dbReference>
<evidence type="ECO:0000256" key="2">
    <source>
        <dbReference type="ARBA" id="ARBA00023125"/>
    </source>
</evidence>
<keyword evidence="2 4" id="KW-0238">DNA-binding</keyword>
<evidence type="ECO:0000256" key="3">
    <source>
        <dbReference type="ARBA" id="ARBA00023163"/>
    </source>
</evidence>
<comment type="caution">
    <text evidence="7">The sequence shown here is derived from an EMBL/GenBank/DDBJ whole genome shotgun (WGS) entry which is preliminary data.</text>
</comment>
<name>A0ABX9D7P6_9ACTN</name>
<dbReference type="PROSITE" id="PS50977">
    <property type="entry name" value="HTH_TETR_2"/>
    <property type="match status" value="1"/>
</dbReference>
<keyword evidence="1" id="KW-0805">Transcription regulation</keyword>
<feature type="domain" description="HTH tetR-type" evidence="6">
    <location>
        <begin position="7"/>
        <end position="67"/>
    </location>
</feature>
<evidence type="ECO:0000256" key="4">
    <source>
        <dbReference type="PROSITE-ProRule" id="PRU00335"/>
    </source>
</evidence>
<accession>A0ABX9D7P6</accession>
<dbReference type="InterPro" id="IPR050109">
    <property type="entry name" value="HTH-type_TetR-like_transc_reg"/>
</dbReference>
<dbReference type="CDD" id="cd00569">
    <property type="entry name" value="HTH_Hin_like"/>
    <property type="match status" value="1"/>
</dbReference>
<evidence type="ECO:0000313" key="8">
    <source>
        <dbReference type="Proteomes" id="UP000249045"/>
    </source>
</evidence>
<dbReference type="Pfam" id="PF00440">
    <property type="entry name" value="TetR_N"/>
    <property type="match status" value="1"/>
</dbReference>
<evidence type="ECO:0000313" key="7">
    <source>
        <dbReference type="EMBL" id="RAO24364.1"/>
    </source>
</evidence>
<feature type="DNA-binding region" description="H-T-H motif" evidence="4">
    <location>
        <begin position="30"/>
        <end position="49"/>
    </location>
</feature>
<keyword evidence="8" id="KW-1185">Reference proteome</keyword>
<keyword evidence="3" id="KW-0804">Transcription</keyword>
<dbReference type="SUPFAM" id="SSF46689">
    <property type="entry name" value="Homeodomain-like"/>
    <property type="match status" value="2"/>
</dbReference>
<sequence length="321" mass="33660">MTADPADDTRTRILRAALDLFAEHGYQRTSLRQIGERLRLTKTAILYHFPAKEHLLAALIEPLLADLERLLDAAQGQPTEQARWTVLEGWVDIMLAHRRPLGMLYHDIALVGRGDTYHRLITIAMRANDVIAGPDAGRRERVRAVQAVAACSDPIVFFTDVSDEVLRADMLDGVRRLLGPLPADAAAPPPLGAAAGPHANAAAGPHANAGAGPHADAAAGARTELAAGPRGTTTVPASARETPAPGTARDAAPVSAAPASPPDATGGAVGRRRRPGRPPALGREQVEAARRMHAAGTHSVDAIAAALGVSRATVYRHLTAS</sequence>
<gene>
    <name evidence="7" type="ORF">MED15_00122</name>
</gene>
<feature type="region of interest" description="Disordered" evidence="5">
    <location>
        <begin position="189"/>
        <end position="293"/>
    </location>
</feature>
<dbReference type="PRINTS" id="PR00455">
    <property type="entry name" value="HTHTETR"/>
</dbReference>
<protein>
    <recommendedName>
        <fullName evidence="6">HTH tetR-type domain-containing protein</fullName>
    </recommendedName>
</protein>
<dbReference type="InterPro" id="IPR006120">
    <property type="entry name" value="Resolvase_HTH_dom"/>
</dbReference>
<dbReference type="Pfam" id="PF02796">
    <property type="entry name" value="HTH_7"/>
    <property type="match status" value="1"/>
</dbReference>
<organism evidence="7 8">
    <name type="scientific">Micromonospora noduli</name>
    <dbReference type="NCBI Taxonomy" id="709876"/>
    <lineage>
        <taxon>Bacteria</taxon>
        <taxon>Bacillati</taxon>
        <taxon>Actinomycetota</taxon>
        <taxon>Actinomycetes</taxon>
        <taxon>Micromonosporales</taxon>
        <taxon>Micromonosporaceae</taxon>
        <taxon>Micromonospora</taxon>
    </lineage>
</organism>
<dbReference type="Proteomes" id="UP000249045">
    <property type="component" value="Unassembled WGS sequence"/>
</dbReference>
<feature type="compositionally biased region" description="Low complexity" evidence="5">
    <location>
        <begin position="247"/>
        <end position="266"/>
    </location>
</feature>